<dbReference type="OrthoDB" id="2132067at2759"/>
<evidence type="ECO:0000256" key="5">
    <source>
        <dbReference type="ARBA" id="ARBA00023136"/>
    </source>
</evidence>
<dbReference type="Pfam" id="PF00001">
    <property type="entry name" value="7tm_1"/>
    <property type="match status" value="1"/>
</dbReference>
<sequence length="386" mass="42553">MCSSPPPAHLAPDARTALRDLGGEAASYSPLDFTLNGSHHENHSSSSSIDAEEVGGAGAPRIEAVVVPIVFSLVFFIGIIGNSLVITVLARNKKVKSSVTNILILNLSMADLAFLLLCVPFQATIYSLPEWIFGALLCKFVHYFFTVTMLVSIFTLVALSIDRYITVVHSRRSPCLRSQRNALLGMCVAWVLSLGVAGPVAQHQTYVTGYYEAPNSTFCWEIWEDEASKQTYTVAILVLGYLLPLVLITCCYMKVLCHLHNKIRVVSKKSERSKRKTTQTVLAVVAAFSLSWLPHHIITLWADFGTFPLTEASFAFRITSHCLAYGNSCVNPIIYAFLSENFRKAYREVFRCHFVHPMPTAVQARNCAVPMARAGNAKGAHSTTNM</sequence>
<dbReference type="SMART" id="SM01381">
    <property type="entry name" value="7TM_GPCR_Srsx"/>
    <property type="match status" value="1"/>
</dbReference>
<dbReference type="KEGG" id="muo:115457234"/>
<dbReference type="RefSeq" id="XP_030042520.1">
    <property type="nucleotide sequence ID" value="XM_030186660.1"/>
</dbReference>
<name>A0A6P7WW87_9AMPH</name>
<feature type="transmembrane region" description="Helical" evidence="10">
    <location>
        <begin position="280"/>
        <end position="302"/>
    </location>
</feature>
<dbReference type="InterPro" id="IPR000405">
    <property type="entry name" value="Galanin_rcpt"/>
</dbReference>
<feature type="transmembrane region" description="Helical" evidence="10">
    <location>
        <begin position="182"/>
        <end position="201"/>
    </location>
</feature>
<dbReference type="InterPro" id="IPR017452">
    <property type="entry name" value="GPCR_Rhodpsn_7TM"/>
</dbReference>
<dbReference type="Gene3D" id="1.20.1070.10">
    <property type="entry name" value="Rhodopsin 7-helix transmembrane proteins"/>
    <property type="match status" value="1"/>
</dbReference>
<evidence type="ECO:0000256" key="10">
    <source>
        <dbReference type="SAM" id="Phobius"/>
    </source>
</evidence>
<dbReference type="PRINTS" id="PR00663">
    <property type="entry name" value="GALANINR"/>
</dbReference>
<keyword evidence="8 9" id="KW-0807">Transducer</keyword>
<keyword evidence="3 10" id="KW-1133">Transmembrane helix</keyword>
<evidence type="ECO:0000256" key="7">
    <source>
        <dbReference type="ARBA" id="ARBA00023170"/>
    </source>
</evidence>
<reference evidence="13" key="1">
    <citation type="submission" date="2025-08" db="UniProtKB">
        <authorList>
            <consortium name="RefSeq"/>
        </authorList>
    </citation>
    <scope>IDENTIFICATION</scope>
</reference>
<feature type="transmembrane region" description="Helical" evidence="10">
    <location>
        <begin position="102"/>
        <end position="128"/>
    </location>
</feature>
<dbReference type="InterPro" id="IPR000276">
    <property type="entry name" value="GPCR_Rhodpsn"/>
</dbReference>
<dbReference type="PANTHER" id="PTHR45695:SF25">
    <property type="entry name" value="GALANIN RECEPTOR 1"/>
    <property type="match status" value="1"/>
</dbReference>
<dbReference type="PANTHER" id="PTHR45695">
    <property type="entry name" value="LEUCOKININ RECEPTOR-RELATED"/>
    <property type="match status" value="1"/>
</dbReference>
<comment type="similarity">
    <text evidence="9">Belongs to the G-protein coupled receptor 1 family.</text>
</comment>
<keyword evidence="6" id="KW-1015">Disulfide bond</keyword>
<dbReference type="GeneID" id="115457234"/>
<evidence type="ECO:0000256" key="2">
    <source>
        <dbReference type="ARBA" id="ARBA00022692"/>
    </source>
</evidence>
<dbReference type="PRINTS" id="PR00237">
    <property type="entry name" value="GPCRRHODOPSN"/>
</dbReference>
<proteinExistence type="inferred from homology"/>
<protein>
    <submittedName>
        <fullName evidence="13">Galanin receptor type 1-like</fullName>
    </submittedName>
</protein>
<keyword evidence="5 10" id="KW-0472">Membrane</keyword>
<organism evidence="12 13">
    <name type="scientific">Microcaecilia unicolor</name>
    <dbReference type="NCBI Taxonomy" id="1415580"/>
    <lineage>
        <taxon>Eukaryota</taxon>
        <taxon>Metazoa</taxon>
        <taxon>Chordata</taxon>
        <taxon>Craniata</taxon>
        <taxon>Vertebrata</taxon>
        <taxon>Euteleostomi</taxon>
        <taxon>Amphibia</taxon>
        <taxon>Gymnophiona</taxon>
        <taxon>Siphonopidae</taxon>
        <taxon>Microcaecilia</taxon>
    </lineage>
</organism>
<evidence type="ECO:0000259" key="11">
    <source>
        <dbReference type="PROSITE" id="PS50262"/>
    </source>
</evidence>
<keyword evidence="7 9" id="KW-0675">Receptor</keyword>
<feature type="transmembrane region" description="Helical" evidence="10">
    <location>
        <begin position="232"/>
        <end position="259"/>
    </location>
</feature>
<evidence type="ECO:0000256" key="3">
    <source>
        <dbReference type="ARBA" id="ARBA00022989"/>
    </source>
</evidence>
<evidence type="ECO:0000256" key="6">
    <source>
        <dbReference type="ARBA" id="ARBA00023157"/>
    </source>
</evidence>
<evidence type="ECO:0000313" key="12">
    <source>
        <dbReference type="Proteomes" id="UP000515156"/>
    </source>
</evidence>
<dbReference type="PROSITE" id="PS00237">
    <property type="entry name" value="G_PROTEIN_RECEP_F1_1"/>
    <property type="match status" value="1"/>
</dbReference>
<keyword evidence="12" id="KW-1185">Reference proteome</keyword>
<evidence type="ECO:0000256" key="8">
    <source>
        <dbReference type="ARBA" id="ARBA00023224"/>
    </source>
</evidence>
<accession>A0A6P7WW87</accession>
<dbReference type="AlphaFoldDB" id="A0A6P7WW87"/>
<feature type="domain" description="G-protein coupled receptors family 1 profile" evidence="11">
    <location>
        <begin position="81"/>
        <end position="335"/>
    </location>
</feature>
<dbReference type="SUPFAM" id="SSF81321">
    <property type="entry name" value="Family A G protein-coupled receptor-like"/>
    <property type="match status" value="1"/>
</dbReference>
<dbReference type="GO" id="GO:0004930">
    <property type="term" value="F:G protein-coupled receptor activity"/>
    <property type="evidence" value="ECO:0007669"/>
    <property type="project" value="UniProtKB-KW"/>
</dbReference>
<comment type="subcellular location">
    <subcellularLocation>
        <location evidence="1">Membrane</location>
        <topology evidence="1">Multi-pass membrane protein</topology>
    </subcellularLocation>
</comment>
<feature type="transmembrane region" description="Helical" evidence="10">
    <location>
        <begin position="65"/>
        <end position="90"/>
    </location>
</feature>
<evidence type="ECO:0000313" key="13">
    <source>
        <dbReference type="RefSeq" id="XP_030042520.1"/>
    </source>
</evidence>
<feature type="transmembrane region" description="Helical" evidence="10">
    <location>
        <begin position="314"/>
        <end position="338"/>
    </location>
</feature>
<feature type="transmembrane region" description="Helical" evidence="10">
    <location>
        <begin position="140"/>
        <end position="161"/>
    </location>
</feature>
<evidence type="ECO:0000256" key="4">
    <source>
        <dbReference type="ARBA" id="ARBA00023040"/>
    </source>
</evidence>
<dbReference type="Proteomes" id="UP000515156">
    <property type="component" value="Chromosome 14"/>
</dbReference>
<evidence type="ECO:0000256" key="1">
    <source>
        <dbReference type="ARBA" id="ARBA00004141"/>
    </source>
</evidence>
<evidence type="ECO:0000256" key="9">
    <source>
        <dbReference type="RuleBase" id="RU000688"/>
    </source>
</evidence>
<dbReference type="PROSITE" id="PS50262">
    <property type="entry name" value="G_PROTEIN_RECEP_F1_2"/>
    <property type="match status" value="1"/>
</dbReference>
<dbReference type="CDD" id="cd15098">
    <property type="entry name" value="7tmA_Gal1_R"/>
    <property type="match status" value="1"/>
</dbReference>
<dbReference type="GO" id="GO:0005886">
    <property type="term" value="C:plasma membrane"/>
    <property type="evidence" value="ECO:0007669"/>
    <property type="project" value="TreeGrafter"/>
</dbReference>
<dbReference type="InParanoid" id="A0A6P7WW87"/>
<keyword evidence="2 9" id="KW-0812">Transmembrane</keyword>
<gene>
    <name evidence="13" type="primary">LOC115457234</name>
</gene>
<keyword evidence="4 9" id="KW-0297">G-protein coupled receptor</keyword>